<reference evidence="2" key="1">
    <citation type="submission" date="2020-11" db="EMBL/GenBank/DDBJ databases">
        <title>Complete genome sequence of a novel pathogenic Methylobacterium strain isolated from rice in Vietnam.</title>
        <authorList>
            <person name="Lai K."/>
            <person name="Okazaki S."/>
            <person name="Higashi K."/>
            <person name="Mori H."/>
            <person name="Toyoda A."/>
            <person name="Kurokawa K."/>
        </authorList>
    </citation>
    <scope>NUCLEOTIDE SEQUENCE</scope>
    <source>
        <strain evidence="2">VL1</strain>
    </source>
</reference>
<evidence type="ECO:0000259" key="1">
    <source>
        <dbReference type="Pfam" id="PF13005"/>
    </source>
</evidence>
<gene>
    <name evidence="2" type="ORF">mvi_52160</name>
</gene>
<evidence type="ECO:0000313" key="2">
    <source>
        <dbReference type="EMBL" id="BCM86755.1"/>
    </source>
</evidence>
<dbReference type="EMBL" id="AP024145">
    <property type="protein sequence ID" value="BCM86755.1"/>
    <property type="molecule type" value="Genomic_DNA"/>
</dbReference>
<proteinExistence type="predicted"/>
<evidence type="ECO:0000313" key="3">
    <source>
        <dbReference type="Proteomes" id="UP000663508"/>
    </source>
</evidence>
<dbReference type="Proteomes" id="UP000663508">
    <property type="component" value="Chromosome"/>
</dbReference>
<dbReference type="AlphaFoldDB" id="A0A8H8WY48"/>
<protein>
    <recommendedName>
        <fullName evidence="1">Transposase IS66 zinc-finger binding domain-containing protein</fullName>
    </recommendedName>
</protein>
<dbReference type="InterPro" id="IPR024474">
    <property type="entry name" value="Znf_dom_IS66"/>
</dbReference>
<accession>A0A8H8WY48</accession>
<name>A0A8H8WY48_9HYPH</name>
<dbReference type="KEGG" id="mind:mvi_52160"/>
<feature type="domain" description="Transposase IS66 zinc-finger binding" evidence="1">
    <location>
        <begin position="41"/>
        <end position="71"/>
    </location>
</feature>
<sequence length="85" mass="8944">MAGAPIIAEAREAARLKPARRDLPAHLSRESVVHAGSCAYPACGGSLRRIGEDVTESLDYVPGRFRPERTVSGCCGRGDAGPAPR</sequence>
<organism evidence="2 3">
    <name type="scientific">Methylobacterium indicum</name>
    <dbReference type="NCBI Taxonomy" id="1775910"/>
    <lineage>
        <taxon>Bacteria</taxon>
        <taxon>Pseudomonadati</taxon>
        <taxon>Pseudomonadota</taxon>
        <taxon>Alphaproteobacteria</taxon>
        <taxon>Hyphomicrobiales</taxon>
        <taxon>Methylobacteriaceae</taxon>
        <taxon>Methylobacterium</taxon>
    </lineage>
</organism>
<dbReference type="Pfam" id="PF13005">
    <property type="entry name" value="zf-IS66"/>
    <property type="match status" value="1"/>
</dbReference>